<dbReference type="Pfam" id="PF09195">
    <property type="entry name" value="Endonuc-BglII"/>
    <property type="match status" value="1"/>
</dbReference>
<dbReference type="AlphaFoldDB" id="A0A9J6QRA7"/>
<organism evidence="1 2">
    <name type="scientific">Hominibacterium faecale</name>
    <dbReference type="NCBI Taxonomy" id="2839743"/>
    <lineage>
        <taxon>Bacteria</taxon>
        <taxon>Bacillati</taxon>
        <taxon>Bacillota</taxon>
        <taxon>Clostridia</taxon>
        <taxon>Peptostreptococcales</taxon>
        <taxon>Anaerovoracaceae</taxon>
        <taxon>Hominibacterium</taxon>
    </lineage>
</organism>
<dbReference type="InterPro" id="IPR015278">
    <property type="entry name" value="BglII-like"/>
</dbReference>
<dbReference type="GO" id="GO:0009307">
    <property type="term" value="P:DNA restriction-modification system"/>
    <property type="evidence" value="ECO:0007669"/>
    <property type="project" value="InterPro"/>
</dbReference>
<comment type="caution">
    <text evidence="1">The sequence shown here is derived from an EMBL/GenBank/DDBJ whole genome shotgun (WGS) entry which is preliminary data.</text>
</comment>
<accession>A0A9J6QRA7</accession>
<keyword evidence="1" id="KW-0255">Endonuclease</keyword>
<keyword evidence="2" id="KW-1185">Reference proteome</keyword>
<reference evidence="1" key="1">
    <citation type="submission" date="2022-09" db="EMBL/GenBank/DDBJ databases">
        <title>Culturomic study of gut microbiota in children with autism spectrum disorder.</title>
        <authorList>
            <person name="Efimov B.A."/>
            <person name="Chaplin A.V."/>
            <person name="Sokolova S.R."/>
            <person name="Pikina A.P."/>
            <person name="Korzhanova M."/>
            <person name="Belova V."/>
            <person name="Korostin D."/>
        </authorList>
    </citation>
    <scope>NUCLEOTIDE SEQUENCE</scope>
    <source>
        <strain evidence="1">ASD5510</strain>
    </source>
</reference>
<dbReference type="InterPro" id="IPR011335">
    <property type="entry name" value="Restrct_endonuc-II-like"/>
</dbReference>
<dbReference type="GO" id="GO:0000287">
    <property type="term" value="F:magnesium ion binding"/>
    <property type="evidence" value="ECO:0007669"/>
    <property type="project" value="InterPro"/>
</dbReference>
<dbReference type="RefSeq" id="WP_148397495.1">
    <property type="nucleotide sequence ID" value="NZ_JAJAGH010000013.1"/>
</dbReference>
<dbReference type="Gene3D" id="3.40.91.20">
    <property type="match status" value="1"/>
</dbReference>
<evidence type="ECO:0000313" key="2">
    <source>
        <dbReference type="Proteomes" id="UP001065549"/>
    </source>
</evidence>
<keyword evidence="1" id="KW-0540">Nuclease</keyword>
<dbReference type="EMBL" id="JAOSHN010000006">
    <property type="protein sequence ID" value="MCU7379824.1"/>
    <property type="molecule type" value="Genomic_DNA"/>
</dbReference>
<dbReference type="SUPFAM" id="SSF52980">
    <property type="entry name" value="Restriction endonuclease-like"/>
    <property type="match status" value="1"/>
</dbReference>
<name>A0A9J6QRA7_9FIRM</name>
<dbReference type="GO" id="GO:0003677">
    <property type="term" value="F:DNA binding"/>
    <property type="evidence" value="ECO:0007669"/>
    <property type="project" value="InterPro"/>
</dbReference>
<protein>
    <submittedName>
        <fullName evidence="1">Restriction endonuclease</fullName>
    </submittedName>
</protein>
<evidence type="ECO:0000313" key="1">
    <source>
        <dbReference type="EMBL" id="MCU7379824.1"/>
    </source>
</evidence>
<proteinExistence type="predicted"/>
<gene>
    <name evidence="1" type="ORF">OBO34_15875</name>
</gene>
<dbReference type="Proteomes" id="UP001065549">
    <property type="component" value="Unassembled WGS sequence"/>
</dbReference>
<keyword evidence="1" id="KW-0378">Hydrolase</keyword>
<dbReference type="InterPro" id="IPR011338">
    <property type="entry name" value="BamHI/BglII/BstY"/>
</dbReference>
<sequence>METWKDLFPEDIQQRYELLNYNHAAEIISQAFQKEFDEIIETLRKVKITKTDIAKSGGNESPIPPKFSAILDPLGWQEIRISGDLVVHFYPRRGDKKGRFETSPIEQKTLKNYIDGHNIDYVKNRVAIDVEWNSKDQTYDRDLFAMRTYYECDVISAGVIITRSESLNQVFAELGNSIKKKYGASTTWMGKLTPRLDSRRHGGCPILAIGITDKCIEDWEDGND</sequence>
<dbReference type="GO" id="GO:0009036">
    <property type="term" value="F:type II site-specific deoxyribonuclease activity"/>
    <property type="evidence" value="ECO:0007669"/>
    <property type="project" value="InterPro"/>
</dbReference>